<name>A0A9P6AI01_9AGAM</name>
<comment type="subcellular location">
    <subcellularLocation>
        <location evidence="1">Cell membrane</location>
        <topology evidence="1">Multi-pass membrane protein</topology>
    </subcellularLocation>
</comment>
<evidence type="ECO:0000256" key="4">
    <source>
        <dbReference type="ARBA" id="ARBA00022475"/>
    </source>
</evidence>
<evidence type="ECO:0000256" key="2">
    <source>
        <dbReference type="ARBA" id="ARBA00009739"/>
    </source>
</evidence>
<evidence type="ECO:0000259" key="12">
    <source>
        <dbReference type="PROSITE" id="PS50002"/>
    </source>
</evidence>
<feature type="transmembrane region" description="Helical" evidence="11">
    <location>
        <begin position="84"/>
        <end position="104"/>
    </location>
</feature>
<organism evidence="13 14">
    <name type="scientific">Hydnum rufescens UP504</name>
    <dbReference type="NCBI Taxonomy" id="1448309"/>
    <lineage>
        <taxon>Eukaryota</taxon>
        <taxon>Fungi</taxon>
        <taxon>Dikarya</taxon>
        <taxon>Basidiomycota</taxon>
        <taxon>Agaricomycotina</taxon>
        <taxon>Agaricomycetes</taxon>
        <taxon>Cantharellales</taxon>
        <taxon>Hydnaceae</taxon>
        <taxon>Hydnum</taxon>
    </lineage>
</organism>
<feature type="region of interest" description="Disordered" evidence="10">
    <location>
        <begin position="149"/>
        <end position="174"/>
    </location>
</feature>
<evidence type="ECO:0000256" key="5">
    <source>
        <dbReference type="ARBA" id="ARBA00022692"/>
    </source>
</evidence>
<dbReference type="EMBL" id="MU129132">
    <property type="protein sequence ID" value="KAF9505907.1"/>
    <property type="molecule type" value="Genomic_DNA"/>
</dbReference>
<dbReference type="InterPro" id="IPR036028">
    <property type="entry name" value="SH3-like_dom_sf"/>
</dbReference>
<evidence type="ECO:0000313" key="13">
    <source>
        <dbReference type="EMBL" id="KAF9505907.1"/>
    </source>
</evidence>
<dbReference type="SMART" id="SM00326">
    <property type="entry name" value="SH3"/>
    <property type="match status" value="1"/>
</dbReference>
<keyword evidence="3 9" id="KW-0728">SH3 domain</keyword>
<keyword evidence="6 11" id="KW-1133">Transmembrane helix</keyword>
<accession>A0A9P6AI01</accession>
<dbReference type="PROSITE" id="PS50002">
    <property type="entry name" value="SH3"/>
    <property type="match status" value="1"/>
</dbReference>
<evidence type="ECO:0000256" key="7">
    <source>
        <dbReference type="ARBA" id="ARBA00023016"/>
    </source>
</evidence>
<feature type="region of interest" description="Disordered" evidence="10">
    <location>
        <begin position="193"/>
        <end position="247"/>
    </location>
</feature>
<dbReference type="OrthoDB" id="5983572at2759"/>
<dbReference type="Proteomes" id="UP000886523">
    <property type="component" value="Unassembled WGS sequence"/>
</dbReference>
<dbReference type="SUPFAM" id="SSF50044">
    <property type="entry name" value="SH3-domain"/>
    <property type="match status" value="1"/>
</dbReference>
<keyword evidence="5 11" id="KW-0812">Transmembrane</keyword>
<dbReference type="GO" id="GO:0005886">
    <property type="term" value="C:plasma membrane"/>
    <property type="evidence" value="ECO:0007669"/>
    <property type="project" value="UniProtKB-SubCell"/>
</dbReference>
<evidence type="ECO:0000256" key="11">
    <source>
        <dbReference type="SAM" id="Phobius"/>
    </source>
</evidence>
<feature type="transmembrane region" description="Helical" evidence="11">
    <location>
        <begin position="110"/>
        <end position="129"/>
    </location>
</feature>
<dbReference type="InterPro" id="IPR035522">
    <property type="entry name" value="Sho1_SH3"/>
</dbReference>
<evidence type="ECO:0000256" key="3">
    <source>
        <dbReference type="ARBA" id="ARBA00022443"/>
    </source>
</evidence>
<dbReference type="CDD" id="cd11855">
    <property type="entry name" value="SH3_Sho1p"/>
    <property type="match status" value="1"/>
</dbReference>
<evidence type="ECO:0000256" key="10">
    <source>
        <dbReference type="SAM" id="MobiDB-lite"/>
    </source>
</evidence>
<feature type="domain" description="SH3" evidence="12">
    <location>
        <begin position="249"/>
        <end position="304"/>
    </location>
</feature>
<comment type="caution">
    <text evidence="13">The sequence shown here is derived from an EMBL/GenBank/DDBJ whole genome shotgun (WGS) entry which is preliminary data.</text>
</comment>
<protein>
    <recommendedName>
        <fullName evidence="12">SH3 domain-containing protein</fullName>
    </recommendedName>
</protein>
<dbReference type="AlphaFoldDB" id="A0A9P6AI01"/>
<evidence type="ECO:0000256" key="6">
    <source>
        <dbReference type="ARBA" id="ARBA00022989"/>
    </source>
</evidence>
<sequence length="304" mass="32014">MPPPRGSQGYDFSPIISHYVLLFTFVLAIIGWLTAFIGQAIATSSYTHRSVGPAWFGIFLQLFVVLGVLHTLATDAIAMHRLQISVFTAVALVFAVIAVDDTIYSPQSSLQATGAGWILLAIIIWALYFTSEEDSLQLHVLNMMGTGGLTPPSRHRRRTTIPNRSSTGGIGGGMGNNGYGTYGAGGLVMPTGTSPKGSAAKDVGGLGPTALSSNTPLMTGAGIGDTSMGSQGPTGPEQGEGEGEGDNEGYAYRAKALYAYTASADDPNEISFTKGEILEIMDNAGKWWQAKKADGQRGNYLQII</sequence>
<reference evidence="13" key="1">
    <citation type="journal article" date="2020" name="Nat. Commun.">
        <title>Large-scale genome sequencing of mycorrhizal fungi provides insights into the early evolution of symbiotic traits.</title>
        <authorList>
            <person name="Miyauchi S."/>
            <person name="Kiss E."/>
            <person name="Kuo A."/>
            <person name="Drula E."/>
            <person name="Kohler A."/>
            <person name="Sanchez-Garcia M."/>
            <person name="Morin E."/>
            <person name="Andreopoulos B."/>
            <person name="Barry K.W."/>
            <person name="Bonito G."/>
            <person name="Buee M."/>
            <person name="Carver A."/>
            <person name="Chen C."/>
            <person name="Cichocki N."/>
            <person name="Clum A."/>
            <person name="Culley D."/>
            <person name="Crous P.W."/>
            <person name="Fauchery L."/>
            <person name="Girlanda M."/>
            <person name="Hayes R.D."/>
            <person name="Keri Z."/>
            <person name="LaButti K."/>
            <person name="Lipzen A."/>
            <person name="Lombard V."/>
            <person name="Magnuson J."/>
            <person name="Maillard F."/>
            <person name="Murat C."/>
            <person name="Nolan M."/>
            <person name="Ohm R.A."/>
            <person name="Pangilinan J."/>
            <person name="Pereira M.F."/>
            <person name="Perotto S."/>
            <person name="Peter M."/>
            <person name="Pfister S."/>
            <person name="Riley R."/>
            <person name="Sitrit Y."/>
            <person name="Stielow J.B."/>
            <person name="Szollosi G."/>
            <person name="Zifcakova L."/>
            <person name="Stursova M."/>
            <person name="Spatafora J.W."/>
            <person name="Tedersoo L."/>
            <person name="Vaario L.M."/>
            <person name="Yamada A."/>
            <person name="Yan M."/>
            <person name="Wang P."/>
            <person name="Xu J."/>
            <person name="Bruns T."/>
            <person name="Baldrian P."/>
            <person name="Vilgalys R."/>
            <person name="Dunand C."/>
            <person name="Henrissat B."/>
            <person name="Grigoriev I.V."/>
            <person name="Hibbett D."/>
            <person name="Nagy L.G."/>
            <person name="Martin F.M."/>
        </authorList>
    </citation>
    <scope>NUCLEOTIDE SEQUENCE</scope>
    <source>
        <strain evidence="13">UP504</strain>
    </source>
</reference>
<keyword evidence="8 11" id="KW-0472">Membrane</keyword>
<keyword evidence="7" id="KW-0346">Stress response</keyword>
<evidence type="ECO:0000256" key="8">
    <source>
        <dbReference type="ARBA" id="ARBA00023136"/>
    </source>
</evidence>
<feature type="transmembrane region" description="Helical" evidence="11">
    <location>
        <begin position="54"/>
        <end position="72"/>
    </location>
</feature>
<keyword evidence="4" id="KW-1003">Cell membrane</keyword>
<feature type="transmembrane region" description="Helical" evidence="11">
    <location>
        <begin position="20"/>
        <end position="42"/>
    </location>
</feature>
<dbReference type="Pfam" id="PF00018">
    <property type="entry name" value="SH3_1"/>
    <property type="match status" value="1"/>
</dbReference>
<keyword evidence="14" id="KW-1185">Reference proteome</keyword>
<evidence type="ECO:0000313" key="14">
    <source>
        <dbReference type="Proteomes" id="UP000886523"/>
    </source>
</evidence>
<dbReference type="Gene3D" id="2.30.30.40">
    <property type="entry name" value="SH3 Domains"/>
    <property type="match status" value="1"/>
</dbReference>
<proteinExistence type="inferred from homology"/>
<evidence type="ECO:0000256" key="9">
    <source>
        <dbReference type="PROSITE-ProRule" id="PRU00192"/>
    </source>
</evidence>
<comment type="similarity">
    <text evidence="2">Belongs to the SHO1 family.</text>
</comment>
<evidence type="ECO:0000256" key="1">
    <source>
        <dbReference type="ARBA" id="ARBA00004651"/>
    </source>
</evidence>
<dbReference type="InterPro" id="IPR001452">
    <property type="entry name" value="SH3_domain"/>
</dbReference>
<gene>
    <name evidence="13" type="ORF">BS47DRAFT_1374219</name>
</gene>